<sequence length="1109" mass="119715">MTAPSAWPSPEQLSPLLQQCLEAIHSLLSATNHSTAKKAEDQLTNEVAFHPLYPCALEHIISASAADGSHQQHAIGPVRQMACVLMKQHVKQRWRCSDKAEGVVLVEGELRERLLRLIVCERDERVSAQVEAILAEIAVYDWPDRWPYLPHRIVQLLDESRAHGTAAVIAALRCVKGILARLLDHVAAVEDKRHFLKLCMAVAEPLVRLWREAMDAISKTMQQGGGQQLPNDVLLVARLATKCLKHVVLGVEEGSSFTALFDPAAFQLVVQFAQDLHAALDVIVGHESMRVPTPNSALAPLFKSVCRAVLAILVTSPVALATRITPLLHINATMCRSAFRPWRCLSIRFFTEVLSSPAMETDHAAHIGHDAQQYLATSGGVSALHQFQQGCAAFFADHAASLMAFCTYSVFCLSDGQVCELVDDIEGWIDADDAPLDDSPDTQAETLLSTIGAYSTQACAQFFANEYSKLHTQPGISVCESDERLASQEALTHAVSRVAFSVGSGFCLPDVESWAERHVTSLMHIDPNTHPRVAVLQYRTIHLVSNMRASLPPAVLSRVVQCLPNICGGGYGRGGDAARATGVGPPNKSNKARPLWLLPFAAVLEFLCTYLAEFRGDVYSLAPVHVWVALLRVINAGVPHFRSPMLLSRSVAALQYILRIPQLLHLFLTDPSSRSAVEWVTNRVVQAIHQQHQQDDPGASISTANVDRQGSCGSLSSEPGGGFDHPSIATALMDLLTNTVQCGSAMAAVTLSPVVTQLLAAALNGSSAHSLCNESFALWETALRAMPDIAEGHQQDGRWLQLIWCTGPLCAGGMSHLVGVMRVLEVTVARWGTHMPQPERDFTCGLVGTLAPHVNERAALRLTRLILQVCLCWGVDDLTRPLSALQHICTSQNGWRAAVERAAPTEDDEPDDIDEGEHEHAILAASCEREEGGSGAKTIGGAVCVITARAVLMTHTSGSSSVGMSFIQAAFGSSDGFIAAALSALRYGHITHPYFAALTLAAAHTLSPSPPSPALTEMARQLEARLLQSTIRAADAVWVSSLPLPVVPRAAEAQGGGCVVPLGANPGHVPTGSQTEWPDTSRRKRALCDERQRVARVLTTVCYPTDRPT</sequence>
<reference evidence="1 2" key="1">
    <citation type="submission" date="2014-11" db="EMBL/GenBank/DDBJ databases">
        <authorList>
            <person name="Zhu J."/>
            <person name="Qi W."/>
            <person name="Song R."/>
        </authorList>
    </citation>
    <scope>NUCLEOTIDE SEQUENCE [LARGE SCALE GENOMIC DNA]</scope>
</reference>
<dbReference type="EMBL" id="CDMY01000624">
    <property type="protein sequence ID" value="CEM26949.1"/>
    <property type="molecule type" value="Genomic_DNA"/>
</dbReference>
<gene>
    <name evidence="1" type="ORF">Vbra_22166</name>
</gene>
<dbReference type="GO" id="GO:0005635">
    <property type="term" value="C:nuclear envelope"/>
    <property type="evidence" value="ECO:0007669"/>
    <property type="project" value="TreeGrafter"/>
</dbReference>
<dbReference type="PANTHER" id="PTHR10997:SF7">
    <property type="entry name" value="IMPORTIN-11"/>
    <property type="match status" value="1"/>
</dbReference>
<dbReference type="Gene3D" id="1.25.10.10">
    <property type="entry name" value="Leucine-rich Repeat Variant"/>
    <property type="match status" value="1"/>
</dbReference>
<dbReference type="GO" id="GO:0005829">
    <property type="term" value="C:cytosol"/>
    <property type="evidence" value="ECO:0007669"/>
    <property type="project" value="TreeGrafter"/>
</dbReference>
<dbReference type="InterPro" id="IPR016024">
    <property type="entry name" value="ARM-type_fold"/>
</dbReference>
<name>A0A0G4GCS6_VITBC</name>
<dbReference type="VEuPathDB" id="CryptoDB:Vbra_22166"/>
<dbReference type="AlphaFoldDB" id="A0A0G4GCS6"/>
<evidence type="ECO:0000313" key="1">
    <source>
        <dbReference type="EMBL" id="CEM26949.1"/>
    </source>
</evidence>
<dbReference type="InParanoid" id="A0A0G4GCS6"/>
<dbReference type="SUPFAM" id="SSF48371">
    <property type="entry name" value="ARM repeat"/>
    <property type="match status" value="1"/>
</dbReference>
<dbReference type="Proteomes" id="UP000041254">
    <property type="component" value="Unassembled WGS sequence"/>
</dbReference>
<dbReference type="GO" id="GO:0006606">
    <property type="term" value="P:protein import into nucleus"/>
    <property type="evidence" value="ECO:0007669"/>
    <property type="project" value="TreeGrafter"/>
</dbReference>
<accession>A0A0G4GCS6</accession>
<protein>
    <recommendedName>
        <fullName evidence="3">Importin N-terminal domain-containing protein</fullName>
    </recommendedName>
</protein>
<dbReference type="PANTHER" id="PTHR10997">
    <property type="entry name" value="IMPORTIN-7, 8, 11"/>
    <property type="match status" value="1"/>
</dbReference>
<evidence type="ECO:0000313" key="2">
    <source>
        <dbReference type="Proteomes" id="UP000041254"/>
    </source>
</evidence>
<dbReference type="STRING" id="1169540.A0A0G4GCS6"/>
<dbReference type="InterPro" id="IPR011989">
    <property type="entry name" value="ARM-like"/>
</dbReference>
<proteinExistence type="predicted"/>
<keyword evidence="2" id="KW-1185">Reference proteome</keyword>
<organism evidence="1 2">
    <name type="scientific">Vitrella brassicaformis (strain CCMP3155)</name>
    <dbReference type="NCBI Taxonomy" id="1169540"/>
    <lineage>
        <taxon>Eukaryota</taxon>
        <taxon>Sar</taxon>
        <taxon>Alveolata</taxon>
        <taxon>Colpodellida</taxon>
        <taxon>Vitrellaceae</taxon>
        <taxon>Vitrella</taxon>
    </lineage>
</organism>
<evidence type="ECO:0008006" key="3">
    <source>
        <dbReference type="Google" id="ProtNLM"/>
    </source>
</evidence>